<feature type="chain" id="PRO_5040993616" description="Secreted protein" evidence="1">
    <location>
        <begin position="19"/>
        <end position="159"/>
    </location>
</feature>
<protein>
    <recommendedName>
        <fullName evidence="4">Secreted protein</fullName>
    </recommendedName>
</protein>
<evidence type="ECO:0008006" key="4">
    <source>
        <dbReference type="Google" id="ProtNLM"/>
    </source>
</evidence>
<comment type="caution">
    <text evidence="2">The sequence shown here is derived from an EMBL/GenBank/DDBJ whole genome shotgun (WGS) entry which is preliminary data.</text>
</comment>
<dbReference type="EMBL" id="JANBUW010000036">
    <property type="protein sequence ID" value="KAJ2850300.1"/>
    <property type="molecule type" value="Genomic_DNA"/>
</dbReference>
<dbReference type="OrthoDB" id="5567707at2759"/>
<proteinExistence type="predicted"/>
<feature type="signal peptide" evidence="1">
    <location>
        <begin position="1"/>
        <end position="18"/>
    </location>
</feature>
<name>A0A9W8LYK2_9FUNG</name>
<dbReference type="PROSITE" id="PS51257">
    <property type="entry name" value="PROKAR_LIPOPROTEIN"/>
    <property type="match status" value="1"/>
</dbReference>
<dbReference type="Proteomes" id="UP001139887">
    <property type="component" value="Unassembled WGS sequence"/>
</dbReference>
<gene>
    <name evidence="2" type="ORF">IWW36_001986</name>
</gene>
<keyword evidence="3" id="KW-1185">Reference proteome</keyword>
<evidence type="ECO:0000313" key="3">
    <source>
        <dbReference type="Proteomes" id="UP001139887"/>
    </source>
</evidence>
<keyword evidence="1" id="KW-0732">Signal</keyword>
<reference evidence="2" key="1">
    <citation type="submission" date="2022-07" db="EMBL/GenBank/DDBJ databases">
        <title>Phylogenomic reconstructions and comparative analyses of Kickxellomycotina fungi.</title>
        <authorList>
            <person name="Reynolds N.K."/>
            <person name="Stajich J.E."/>
            <person name="Barry K."/>
            <person name="Grigoriev I.V."/>
            <person name="Crous P."/>
            <person name="Smith M.E."/>
        </authorList>
    </citation>
    <scope>NUCLEOTIDE SEQUENCE</scope>
    <source>
        <strain evidence="2">NRRL 1566</strain>
    </source>
</reference>
<organism evidence="2 3">
    <name type="scientific">Coemansia brasiliensis</name>
    <dbReference type="NCBI Taxonomy" id="2650707"/>
    <lineage>
        <taxon>Eukaryota</taxon>
        <taxon>Fungi</taxon>
        <taxon>Fungi incertae sedis</taxon>
        <taxon>Zoopagomycota</taxon>
        <taxon>Kickxellomycotina</taxon>
        <taxon>Kickxellomycetes</taxon>
        <taxon>Kickxellales</taxon>
        <taxon>Kickxellaceae</taxon>
        <taxon>Coemansia</taxon>
    </lineage>
</organism>
<evidence type="ECO:0000313" key="2">
    <source>
        <dbReference type="EMBL" id="KAJ2850300.1"/>
    </source>
</evidence>
<evidence type="ECO:0000256" key="1">
    <source>
        <dbReference type="SAM" id="SignalP"/>
    </source>
</evidence>
<sequence>MKFSAVFSFLAVIACAHAHYECTTEQAFDVLFSNATTDALAQQLLKSLQRGVVTVEQELSEMDADKAARDVLTRYRAILSTLALAHQGCNVEAAFNRLLGEATIEHFSEAMLQSLQHDVSKTLERIENASPDQIADRLIDRYRVLRGLLAYAGIKLPLF</sequence>
<dbReference type="AlphaFoldDB" id="A0A9W8LYK2"/>
<accession>A0A9W8LYK2</accession>